<feature type="domain" description="HMG box" evidence="6">
    <location>
        <begin position="1"/>
        <end position="66"/>
    </location>
</feature>
<proteinExistence type="predicted"/>
<dbReference type="PANTHER" id="PTHR10270:SF161">
    <property type="entry name" value="SEX-DETERMINING REGION Y PROTEIN"/>
    <property type="match status" value="1"/>
</dbReference>
<dbReference type="SUPFAM" id="SSF47095">
    <property type="entry name" value="HMG-box"/>
    <property type="match status" value="1"/>
</dbReference>
<dbReference type="Proteomes" id="UP000094385">
    <property type="component" value="Unassembled WGS sequence"/>
</dbReference>
<evidence type="ECO:0000313" key="7">
    <source>
        <dbReference type="EMBL" id="ODQ74794.1"/>
    </source>
</evidence>
<dbReference type="SMART" id="SM00398">
    <property type="entry name" value="HMG"/>
    <property type="match status" value="1"/>
</dbReference>
<dbReference type="GO" id="GO:0005634">
    <property type="term" value="C:nucleus"/>
    <property type="evidence" value="ECO:0007669"/>
    <property type="project" value="UniProtKB-UniRule"/>
</dbReference>
<keyword evidence="3" id="KW-0804">Transcription</keyword>
<name>A0A1E3QBB3_LIPST</name>
<sequence>MSAAFILYRQHHHAVVVAEHPGKTNPEISKIIGEQWRQLSGDEKAVWQKLGDEEKKSHLERFPDYRYQPRRNTKRNGNDFQSNSHSNS</sequence>
<dbReference type="PROSITE" id="PS50118">
    <property type="entry name" value="HMG_BOX_2"/>
    <property type="match status" value="1"/>
</dbReference>
<gene>
    <name evidence="7" type="ORF">LIPSTDRAFT_50164</name>
</gene>
<keyword evidence="1" id="KW-0805">Transcription regulation</keyword>
<dbReference type="CDD" id="cd01389">
    <property type="entry name" value="HMG-box_ROX1-like"/>
    <property type="match status" value="1"/>
</dbReference>
<dbReference type="GO" id="GO:0001228">
    <property type="term" value="F:DNA-binding transcription activator activity, RNA polymerase II-specific"/>
    <property type="evidence" value="ECO:0007669"/>
    <property type="project" value="TreeGrafter"/>
</dbReference>
<dbReference type="InterPro" id="IPR036910">
    <property type="entry name" value="HMG_box_dom_sf"/>
</dbReference>
<feature type="compositionally biased region" description="Polar residues" evidence="5">
    <location>
        <begin position="78"/>
        <end position="88"/>
    </location>
</feature>
<dbReference type="OrthoDB" id="6247875at2759"/>
<evidence type="ECO:0000256" key="3">
    <source>
        <dbReference type="ARBA" id="ARBA00023163"/>
    </source>
</evidence>
<dbReference type="Gene3D" id="1.10.30.10">
    <property type="entry name" value="High mobility group box domain"/>
    <property type="match status" value="1"/>
</dbReference>
<dbReference type="InterPro" id="IPR050140">
    <property type="entry name" value="SRY-related_HMG-box_TF-like"/>
</dbReference>
<dbReference type="GO" id="GO:0030154">
    <property type="term" value="P:cell differentiation"/>
    <property type="evidence" value="ECO:0007669"/>
    <property type="project" value="TreeGrafter"/>
</dbReference>
<protein>
    <recommendedName>
        <fullName evidence="6">HMG box domain-containing protein</fullName>
    </recommendedName>
</protein>
<feature type="DNA-binding region" description="HMG box" evidence="4">
    <location>
        <begin position="1"/>
        <end position="66"/>
    </location>
</feature>
<keyword evidence="8" id="KW-1185">Reference proteome</keyword>
<feature type="region of interest" description="Disordered" evidence="5">
    <location>
        <begin position="60"/>
        <end position="88"/>
    </location>
</feature>
<dbReference type="GO" id="GO:0000122">
    <property type="term" value="P:negative regulation of transcription by RNA polymerase II"/>
    <property type="evidence" value="ECO:0007669"/>
    <property type="project" value="TreeGrafter"/>
</dbReference>
<dbReference type="STRING" id="675824.A0A1E3QBB3"/>
<dbReference type="EMBL" id="KV454291">
    <property type="protein sequence ID" value="ODQ74794.1"/>
    <property type="molecule type" value="Genomic_DNA"/>
</dbReference>
<accession>A0A1E3QBB3</accession>
<evidence type="ECO:0000256" key="2">
    <source>
        <dbReference type="ARBA" id="ARBA00023125"/>
    </source>
</evidence>
<reference evidence="7 8" key="1">
    <citation type="journal article" date="2016" name="Proc. Natl. Acad. Sci. U.S.A.">
        <title>Comparative genomics of biotechnologically important yeasts.</title>
        <authorList>
            <person name="Riley R."/>
            <person name="Haridas S."/>
            <person name="Wolfe K.H."/>
            <person name="Lopes M.R."/>
            <person name="Hittinger C.T."/>
            <person name="Goeker M."/>
            <person name="Salamov A.A."/>
            <person name="Wisecaver J.H."/>
            <person name="Long T.M."/>
            <person name="Calvey C.H."/>
            <person name="Aerts A.L."/>
            <person name="Barry K.W."/>
            <person name="Choi C."/>
            <person name="Clum A."/>
            <person name="Coughlan A.Y."/>
            <person name="Deshpande S."/>
            <person name="Douglass A.P."/>
            <person name="Hanson S.J."/>
            <person name="Klenk H.-P."/>
            <person name="LaButti K.M."/>
            <person name="Lapidus A."/>
            <person name="Lindquist E.A."/>
            <person name="Lipzen A.M."/>
            <person name="Meier-Kolthoff J.P."/>
            <person name="Ohm R.A."/>
            <person name="Otillar R.P."/>
            <person name="Pangilinan J.L."/>
            <person name="Peng Y."/>
            <person name="Rokas A."/>
            <person name="Rosa C.A."/>
            <person name="Scheuner C."/>
            <person name="Sibirny A.A."/>
            <person name="Slot J.C."/>
            <person name="Stielow J.B."/>
            <person name="Sun H."/>
            <person name="Kurtzman C.P."/>
            <person name="Blackwell M."/>
            <person name="Grigoriev I.V."/>
            <person name="Jeffries T.W."/>
        </authorList>
    </citation>
    <scope>NUCLEOTIDE SEQUENCE [LARGE SCALE GENOMIC DNA]</scope>
    <source>
        <strain evidence="7 8">NRRL Y-11557</strain>
    </source>
</reference>
<organism evidence="7 8">
    <name type="scientific">Lipomyces starkeyi NRRL Y-11557</name>
    <dbReference type="NCBI Taxonomy" id="675824"/>
    <lineage>
        <taxon>Eukaryota</taxon>
        <taxon>Fungi</taxon>
        <taxon>Dikarya</taxon>
        <taxon>Ascomycota</taxon>
        <taxon>Saccharomycotina</taxon>
        <taxon>Lipomycetes</taxon>
        <taxon>Lipomycetales</taxon>
        <taxon>Lipomycetaceae</taxon>
        <taxon>Lipomyces</taxon>
    </lineage>
</organism>
<evidence type="ECO:0000256" key="4">
    <source>
        <dbReference type="PROSITE-ProRule" id="PRU00267"/>
    </source>
</evidence>
<evidence type="ECO:0000313" key="8">
    <source>
        <dbReference type="Proteomes" id="UP000094385"/>
    </source>
</evidence>
<dbReference type="PANTHER" id="PTHR10270">
    <property type="entry name" value="SOX TRANSCRIPTION FACTOR"/>
    <property type="match status" value="1"/>
</dbReference>
<dbReference type="FunFam" id="1.10.30.10:FF:000041">
    <property type="entry name" value="HMG box family protein"/>
    <property type="match status" value="1"/>
</dbReference>
<dbReference type="GO" id="GO:0000978">
    <property type="term" value="F:RNA polymerase II cis-regulatory region sequence-specific DNA binding"/>
    <property type="evidence" value="ECO:0007669"/>
    <property type="project" value="TreeGrafter"/>
</dbReference>
<dbReference type="InterPro" id="IPR009071">
    <property type="entry name" value="HMG_box_dom"/>
</dbReference>
<evidence type="ECO:0000256" key="5">
    <source>
        <dbReference type="SAM" id="MobiDB-lite"/>
    </source>
</evidence>
<dbReference type="AlphaFoldDB" id="A0A1E3QBB3"/>
<evidence type="ECO:0000256" key="1">
    <source>
        <dbReference type="ARBA" id="ARBA00023015"/>
    </source>
</evidence>
<evidence type="ECO:0000259" key="6">
    <source>
        <dbReference type="PROSITE" id="PS50118"/>
    </source>
</evidence>
<dbReference type="Pfam" id="PF00505">
    <property type="entry name" value="HMG_box"/>
    <property type="match status" value="1"/>
</dbReference>
<keyword evidence="2 4" id="KW-0238">DNA-binding</keyword>
<keyword evidence="4" id="KW-0539">Nucleus</keyword>
<feature type="non-terminal residue" evidence="7">
    <location>
        <position position="88"/>
    </location>
</feature>